<reference evidence="10 11" key="1">
    <citation type="submission" date="2016-07" db="EMBL/GenBank/DDBJ databases">
        <title>Pervasive Adenine N6-methylation of Active Genes in Fungi.</title>
        <authorList>
            <consortium name="DOE Joint Genome Institute"/>
            <person name="Mondo S.J."/>
            <person name="Dannebaum R.O."/>
            <person name="Kuo R.C."/>
            <person name="Labutti K."/>
            <person name="Haridas S."/>
            <person name="Kuo A."/>
            <person name="Salamov A."/>
            <person name="Ahrendt S.R."/>
            <person name="Lipzen A."/>
            <person name="Sullivan W."/>
            <person name="Andreopoulos W.B."/>
            <person name="Clum A."/>
            <person name="Lindquist E."/>
            <person name="Daum C."/>
            <person name="Ramamoorthy G.K."/>
            <person name="Gryganskyi A."/>
            <person name="Culley D."/>
            <person name="Magnuson J.K."/>
            <person name="James T.Y."/>
            <person name="O'Malley M.A."/>
            <person name="Stajich J.E."/>
            <person name="Spatafora J.W."/>
            <person name="Visel A."/>
            <person name="Grigoriev I.V."/>
        </authorList>
    </citation>
    <scope>NUCLEOTIDE SEQUENCE [LARGE SCALE GENOMIC DNA]</scope>
    <source>
        <strain evidence="10 11">ATCC 12442</strain>
    </source>
</reference>
<feature type="transmembrane region" description="Helical" evidence="9">
    <location>
        <begin position="210"/>
        <end position="228"/>
    </location>
</feature>
<feature type="binding site" evidence="7">
    <location>
        <position position="15"/>
    </location>
    <ligand>
        <name>Ca(2+)</name>
        <dbReference type="ChEBI" id="CHEBI:29108"/>
    </ligand>
</feature>
<evidence type="ECO:0000256" key="4">
    <source>
        <dbReference type="ARBA" id="ARBA00022801"/>
    </source>
</evidence>
<dbReference type="InterPro" id="IPR008901">
    <property type="entry name" value="ACER"/>
</dbReference>
<dbReference type="PANTHER" id="PTHR46187">
    <property type="entry name" value="ALKALINE CERAMIDASE 3"/>
    <property type="match status" value="1"/>
</dbReference>
<feature type="binding site" evidence="8">
    <location>
        <position position="70"/>
    </location>
    <ligand>
        <name>Zn(2+)</name>
        <dbReference type="ChEBI" id="CHEBI:29105"/>
        <note>catalytic</note>
    </ligand>
</feature>
<dbReference type="GO" id="GO:0046513">
    <property type="term" value="P:ceramide biosynthetic process"/>
    <property type="evidence" value="ECO:0007669"/>
    <property type="project" value="TreeGrafter"/>
</dbReference>
<dbReference type="GO" id="GO:0016811">
    <property type="term" value="F:hydrolase activity, acting on carbon-nitrogen (but not peptide) bonds, in linear amides"/>
    <property type="evidence" value="ECO:0007669"/>
    <property type="project" value="InterPro"/>
</dbReference>
<dbReference type="GO" id="GO:0046872">
    <property type="term" value="F:metal ion binding"/>
    <property type="evidence" value="ECO:0007669"/>
    <property type="project" value="UniProtKB-KW"/>
</dbReference>
<feature type="transmembrane region" description="Helical" evidence="9">
    <location>
        <begin position="107"/>
        <end position="125"/>
    </location>
</feature>
<feature type="transmembrane region" description="Helical" evidence="9">
    <location>
        <begin position="85"/>
        <end position="101"/>
    </location>
</feature>
<dbReference type="STRING" id="61395.A0A1Y1WLS9"/>
<dbReference type="PANTHER" id="PTHR46187:SF3">
    <property type="entry name" value="ALKALINE CERAMIDASE 3"/>
    <property type="match status" value="1"/>
</dbReference>
<evidence type="ECO:0000256" key="2">
    <source>
        <dbReference type="ARBA" id="ARBA00009780"/>
    </source>
</evidence>
<dbReference type="GO" id="GO:0005789">
    <property type="term" value="C:endoplasmic reticulum membrane"/>
    <property type="evidence" value="ECO:0007669"/>
    <property type="project" value="TreeGrafter"/>
</dbReference>
<dbReference type="AlphaFoldDB" id="A0A1Y1WLS9"/>
<keyword evidence="5 9" id="KW-1133">Transmembrane helix</keyword>
<evidence type="ECO:0000256" key="7">
    <source>
        <dbReference type="PIRSR" id="PIRSR608901-1"/>
    </source>
</evidence>
<keyword evidence="7" id="KW-0106">Calcium</keyword>
<evidence type="ECO:0000256" key="8">
    <source>
        <dbReference type="PIRSR" id="PIRSR608901-2"/>
    </source>
</evidence>
<keyword evidence="7" id="KW-0479">Metal-binding</keyword>
<evidence type="ECO:0000256" key="1">
    <source>
        <dbReference type="ARBA" id="ARBA00004141"/>
    </source>
</evidence>
<dbReference type="OrthoDB" id="187171at2759"/>
<accession>A0A1Y1WLS9</accession>
<comment type="caution">
    <text evidence="10">The sequence shown here is derived from an EMBL/GenBank/DDBJ whole genome shotgun (WGS) entry which is preliminary data.</text>
</comment>
<protein>
    <submittedName>
        <fullName evidence="10">Alkaline phytoceramidase</fullName>
    </submittedName>
</protein>
<feature type="non-terminal residue" evidence="10">
    <location>
        <position position="229"/>
    </location>
</feature>
<feature type="non-terminal residue" evidence="10">
    <location>
        <position position="1"/>
    </location>
</feature>
<evidence type="ECO:0000313" key="10">
    <source>
        <dbReference type="EMBL" id="ORX74517.1"/>
    </source>
</evidence>
<feature type="binding site" evidence="8">
    <location>
        <position position="209"/>
    </location>
    <ligand>
        <name>Zn(2+)</name>
        <dbReference type="ChEBI" id="CHEBI:29105"/>
        <note>catalytic</note>
    </ligand>
</feature>
<dbReference type="Proteomes" id="UP000193922">
    <property type="component" value="Unassembled WGS sequence"/>
</dbReference>
<feature type="transmembrane region" description="Helical" evidence="9">
    <location>
        <begin position="54"/>
        <end position="73"/>
    </location>
</feature>
<dbReference type="GO" id="GO:0046514">
    <property type="term" value="P:ceramide catabolic process"/>
    <property type="evidence" value="ECO:0007669"/>
    <property type="project" value="TreeGrafter"/>
</dbReference>
<comment type="subcellular location">
    <subcellularLocation>
        <location evidence="1">Membrane</location>
        <topology evidence="1">Multi-pass membrane protein</topology>
    </subcellularLocation>
</comment>
<keyword evidence="8" id="KW-0862">Zinc</keyword>
<evidence type="ECO:0000256" key="5">
    <source>
        <dbReference type="ARBA" id="ARBA00022989"/>
    </source>
</evidence>
<evidence type="ECO:0000313" key="11">
    <source>
        <dbReference type="Proteomes" id="UP000193922"/>
    </source>
</evidence>
<gene>
    <name evidence="10" type="ORF">DL89DRAFT_203489</name>
</gene>
<keyword evidence="11" id="KW-1185">Reference proteome</keyword>
<feature type="transmembrane region" description="Helical" evidence="9">
    <location>
        <begin position="132"/>
        <end position="151"/>
    </location>
</feature>
<organism evidence="10 11">
    <name type="scientific">Linderina pennispora</name>
    <dbReference type="NCBI Taxonomy" id="61395"/>
    <lineage>
        <taxon>Eukaryota</taxon>
        <taxon>Fungi</taxon>
        <taxon>Fungi incertae sedis</taxon>
        <taxon>Zoopagomycota</taxon>
        <taxon>Kickxellomycotina</taxon>
        <taxon>Kickxellomycetes</taxon>
        <taxon>Kickxellales</taxon>
        <taxon>Kickxellaceae</taxon>
        <taxon>Linderina</taxon>
    </lineage>
</organism>
<dbReference type="GeneID" id="63800678"/>
<comment type="cofactor">
    <cofactor evidence="8">
        <name>Zn(2+)</name>
        <dbReference type="ChEBI" id="CHEBI:29105"/>
    </cofactor>
</comment>
<keyword evidence="4" id="KW-0378">Hydrolase</keyword>
<dbReference type="EMBL" id="MCFD01000001">
    <property type="protein sequence ID" value="ORX74517.1"/>
    <property type="molecule type" value="Genomic_DNA"/>
</dbReference>
<feature type="binding site" evidence="7">
    <location>
        <position position="10"/>
    </location>
    <ligand>
        <name>Ca(2+)</name>
        <dbReference type="ChEBI" id="CHEBI:29108"/>
    </ligand>
</feature>
<sequence length="229" mass="26054">YWGDITASIDWCETNYELTPYIAEFFNSWSSLAMVILGEACAYMNPTGHKGFTALGHSITVVGLGSWLFHATLKYSMQMADELPMIWAIAISLYLAVAMQFKSHQVVFKWGLISWTAFTTVMTACTSGKLEFVVFQTTFNLFSIAMLYMTWRAKRDLERAGMPEISRLFFHGLKWYALAGTVWLIDTNLCQYINGQDSTSVLPFNMQLHAWWHVFASLGLVYLVVLLMA</sequence>
<dbReference type="Pfam" id="PF05875">
    <property type="entry name" value="Ceramidase"/>
    <property type="match status" value="1"/>
</dbReference>
<evidence type="ECO:0000256" key="9">
    <source>
        <dbReference type="SAM" id="Phobius"/>
    </source>
</evidence>
<evidence type="ECO:0000256" key="6">
    <source>
        <dbReference type="ARBA" id="ARBA00023136"/>
    </source>
</evidence>
<feature type="binding site" evidence="7">
    <location>
        <position position="13"/>
    </location>
    <ligand>
        <name>Ca(2+)</name>
        <dbReference type="ChEBI" id="CHEBI:29108"/>
    </ligand>
</feature>
<feature type="binding site" evidence="8">
    <location>
        <position position="213"/>
    </location>
    <ligand>
        <name>Zn(2+)</name>
        <dbReference type="ChEBI" id="CHEBI:29105"/>
        <note>catalytic</note>
    </ligand>
</feature>
<evidence type="ECO:0000256" key="3">
    <source>
        <dbReference type="ARBA" id="ARBA00022692"/>
    </source>
</evidence>
<proteinExistence type="inferred from homology"/>
<keyword evidence="3 9" id="KW-0812">Transmembrane</keyword>
<name>A0A1Y1WLS9_9FUNG</name>
<feature type="binding site" evidence="7">
    <location>
        <position position="24"/>
    </location>
    <ligand>
        <name>Ca(2+)</name>
        <dbReference type="ChEBI" id="CHEBI:29108"/>
    </ligand>
</feature>
<comment type="similarity">
    <text evidence="2">Belongs to the alkaline ceramidase family.</text>
</comment>
<dbReference type="RefSeq" id="XP_040747728.1">
    <property type="nucleotide sequence ID" value="XM_040884030.1"/>
</dbReference>
<keyword evidence="6 9" id="KW-0472">Membrane</keyword>
<feature type="binding site" evidence="7">
    <location>
        <position position="11"/>
    </location>
    <ligand>
        <name>Ca(2+)</name>
        <dbReference type="ChEBI" id="CHEBI:29108"/>
    </ligand>
</feature>